<dbReference type="Proteomes" id="UP000693768">
    <property type="component" value="Segment"/>
</dbReference>
<dbReference type="EMBL" id="MT732451">
    <property type="protein sequence ID" value="QQO97449.1"/>
    <property type="molecule type" value="Genomic_DNA"/>
</dbReference>
<evidence type="ECO:0000313" key="1">
    <source>
        <dbReference type="EMBL" id="QQO97449.1"/>
    </source>
</evidence>
<accession>A0A8E4UY79</accession>
<gene>
    <name evidence="1" type="ORF">Molly1_154</name>
</gene>
<sequence length="123" mass="13780">MDTNEIKSMIESTDKVDNIVAVLTEAKIIDLKFKSVKGKEVKARDLKVGDVISDGGKRLTTEVAKVTEINEDKTKYTLELVDTNWTDKLKADLGQKTRLSKGQSEVMSIRPNDSIFVVDNYTK</sequence>
<organism evidence="1 2">
    <name type="scientific">Maribacter phage Molly_1</name>
    <dbReference type="NCBI Taxonomy" id="2745685"/>
    <lineage>
        <taxon>Viruses</taxon>
        <taxon>Duplodnaviria</taxon>
        <taxon>Heunggongvirae</taxon>
        <taxon>Uroviricota</taxon>
        <taxon>Caudoviricetes</taxon>
        <taxon>Molycolviridae</taxon>
        <taxon>Mollyvirus</taxon>
        <taxon>Mollyvirus molly</taxon>
    </lineage>
</organism>
<name>A0A8E4UY79_9CAUD</name>
<protein>
    <submittedName>
        <fullName evidence="1">Uncharacterized protein</fullName>
    </submittedName>
</protein>
<reference evidence="1" key="1">
    <citation type="submission" date="2020-07" db="EMBL/GenBank/DDBJ databases">
        <title>Highly diverse flavobacterial phages as mortality factor during North Sea spring blooms.</title>
        <authorList>
            <person name="Bartlau N."/>
            <person name="Wichels A."/>
            <person name="Krohne G."/>
            <person name="Adriaenssens E.M."/>
            <person name="Heins A."/>
            <person name="Fuchs B.M."/>
            <person name="Amann R."/>
            <person name="Moraru C."/>
        </authorList>
    </citation>
    <scope>NUCLEOTIDE SEQUENCE</scope>
</reference>
<proteinExistence type="predicted"/>
<evidence type="ECO:0000313" key="2">
    <source>
        <dbReference type="Proteomes" id="UP000693768"/>
    </source>
</evidence>
<keyword evidence="2" id="KW-1185">Reference proteome</keyword>